<gene>
    <name evidence="1" type="ORF">E1292_19250</name>
</gene>
<dbReference type="RefSeq" id="WP_132596606.1">
    <property type="nucleotide sequence ID" value="NZ_SMKO01000047.1"/>
</dbReference>
<sequence>MSSHSARLRAKIEMALPAFHGRTRRLWSSPELKALYPEYLIMMHTLIRATVPLMETAIDQAGRLPADDPVAAGLRAYLTKHIREEQGHDDWLRQDLAALGRDPDEPLRAIPMTSVADLVGSQYYWVRHYHPVCLLGHVAVLEGYPPDPRLVDHVVDLTGFPRSAMRTLIRHAALDVRHRDELMATIDSLPLTATHTVAMGVSALHTVQGMAAVIDDLLARTPVEVPHG</sequence>
<dbReference type="Proteomes" id="UP000295258">
    <property type="component" value="Unassembled WGS sequence"/>
</dbReference>
<dbReference type="SUPFAM" id="SSF48613">
    <property type="entry name" value="Heme oxygenase-like"/>
    <property type="match status" value="1"/>
</dbReference>
<name>A0A4R4VFW7_9ACTN</name>
<reference evidence="1 2" key="1">
    <citation type="submission" date="2019-03" db="EMBL/GenBank/DDBJ databases">
        <title>Draft genome sequences of novel Actinobacteria.</title>
        <authorList>
            <person name="Sahin N."/>
            <person name="Ay H."/>
            <person name="Saygin H."/>
        </authorList>
    </citation>
    <scope>NUCLEOTIDE SEQUENCE [LARGE SCALE GENOMIC DNA]</scope>
    <source>
        <strain evidence="1 2">KC310</strain>
    </source>
</reference>
<protein>
    <recommendedName>
        <fullName evidence="3">Iron-containing redox enzyme family protein</fullName>
    </recommendedName>
</protein>
<dbReference type="AlphaFoldDB" id="A0A4R4VFW7"/>
<dbReference type="SMART" id="SM01236">
    <property type="entry name" value="Haem_oxygenase_2"/>
    <property type="match status" value="1"/>
</dbReference>
<evidence type="ECO:0008006" key="3">
    <source>
        <dbReference type="Google" id="ProtNLM"/>
    </source>
</evidence>
<organism evidence="1 2">
    <name type="scientific">Nonomuraea deserti</name>
    <dbReference type="NCBI Taxonomy" id="1848322"/>
    <lineage>
        <taxon>Bacteria</taxon>
        <taxon>Bacillati</taxon>
        <taxon>Actinomycetota</taxon>
        <taxon>Actinomycetes</taxon>
        <taxon>Streptosporangiales</taxon>
        <taxon>Streptosporangiaceae</taxon>
        <taxon>Nonomuraea</taxon>
    </lineage>
</organism>
<dbReference type="Gene3D" id="1.20.910.10">
    <property type="entry name" value="Heme oxygenase-like"/>
    <property type="match status" value="1"/>
</dbReference>
<dbReference type="Pfam" id="PF14518">
    <property type="entry name" value="Haem_oxygenas_2"/>
    <property type="match status" value="1"/>
</dbReference>
<dbReference type="InterPro" id="IPR016084">
    <property type="entry name" value="Haem_Oase-like_multi-hlx"/>
</dbReference>
<evidence type="ECO:0000313" key="2">
    <source>
        <dbReference type="Proteomes" id="UP000295258"/>
    </source>
</evidence>
<dbReference type="EMBL" id="SMKO01000047">
    <property type="protein sequence ID" value="TDD04282.1"/>
    <property type="molecule type" value="Genomic_DNA"/>
</dbReference>
<keyword evidence="2" id="KW-1185">Reference proteome</keyword>
<proteinExistence type="predicted"/>
<comment type="caution">
    <text evidence="1">The sequence shown here is derived from an EMBL/GenBank/DDBJ whole genome shotgun (WGS) entry which is preliminary data.</text>
</comment>
<accession>A0A4R4VFW7</accession>
<evidence type="ECO:0000313" key="1">
    <source>
        <dbReference type="EMBL" id="TDD04282.1"/>
    </source>
</evidence>